<evidence type="ECO:0000313" key="1">
    <source>
        <dbReference type="EMBL" id="GBP62234.1"/>
    </source>
</evidence>
<dbReference type="Proteomes" id="UP000299102">
    <property type="component" value="Unassembled WGS sequence"/>
</dbReference>
<keyword evidence="2" id="KW-1185">Reference proteome</keyword>
<comment type="caution">
    <text evidence="1">The sequence shown here is derived from an EMBL/GenBank/DDBJ whole genome shotgun (WGS) entry which is preliminary data.</text>
</comment>
<accession>A0A4C1XIB2</accession>
<gene>
    <name evidence="1" type="ORF">EVAR_38236_1</name>
</gene>
<name>A0A4C1XIB2_EUMVA</name>
<sequence length="106" mass="11938">MPTALPTGAQNEFFRLLYTSYKPHKQRDFTTTFLHIKYEFPDLILNRIPNAGRPAAHAPAYSDINTHARRPTTAAARQLRSVKACTPRGQRNDVKLFERAGGDARG</sequence>
<evidence type="ECO:0000313" key="2">
    <source>
        <dbReference type="Proteomes" id="UP000299102"/>
    </source>
</evidence>
<protein>
    <submittedName>
        <fullName evidence="1">Uncharacterized protein</fullName>
    </submittedName>
</protein>
<dbReference type="AlphaFoldDB" id="A0A4C1XIB2"/>
<organism evidence="1 2">
    <name type="scientific">Eumeta variegata</name>
    <name type="common">Bagworm moth</name>
    <name type="synonym">Eumeta japonica</name>
    <dbReference type="NCBI Taxonomy" id="151549"/>
    <lineage>
        <taxon>Eukaryota</taxon>
        <taxon>Metazoa</taxon>
        <taxon>Ecdysozoa</taxon>
        <taxon>Arthropoda</taxon>
        <taxon>Hexapoda</taxon>
        <taxon>Insecta</taxon>
        <taxon>Pterygota</taxon>
        <taxon>Neoptera</taxon>
        <taxon>Endopterygota</taxon>
        <taxon>Lepidoptera</taxon>
        <taxon>Glossata</taxon>
        <taxon>Ditrysia</taxon>
        <taxon>Tineoidea</taxon>
        <taxon>Psychidae</taxon>
        <taxon>Oiketicinae</taxon>
        <taxon>Eumeta</taxon>
    </lineage>
</organism>
<dbReference type="EMBL" id="BGZK01000835">
    <property type="protein sequence ID" value="GBP62234.1"/>
    <property type="molecule type" value="Genomic_DNA"/>
</dbReference>
<proteinExistence type="predicted"/>
<reference evidence="1 2" key="1">
    <citation type="journal article" date="2019" name="Commun. Biol.">
        <title>The bagworm genome reveals a unique fibroin gene that provides high tensile strength.</title>
        <authorList>
            <person name="Kono N."/>
            <person name="Nakamura H."/>
            <person name="Ohtoshi R."/>
            <person name="Tomita M."/>
            <person name="Numata K."/>
            <person name="Arakawa K."/>
        </authorList>
    </citation>
    <scope>NUCLEOTIDE SEQUENCE [LARGE SCALE GENOMIC DNA]</scope>
</reference>